<name>A0A8W8JDN3_MAGGI</name>
<evidence type="ECO:0000256" key="2">
    <source>
        <dbReference type="ARBA" id="ARBA00022723"/>
    </source>
</evidence>
<keyword evidence="4" id="KW-0863">Zinc-finger</keyword>
<evidence type="ECO:0000313" key="8">
    <source>
        <dbReference type="EnsemblMetazoa" id="G18668.3:cds"/>
    </source>
</evidence>
<keyword evidence="3" id="KW-0677">Repeat</keyword>
<keyword evidence="9" id="KW-1185">Reference proteome</keyword>
<dbReference type="EnsemblMetazoa" id="G18668.1">
    <property type="protein sequence ID" value="G18668.1:cds"/>
    <property type="gene ID" value="G18668"/>
</dbReference>
<evidence type="ECO:0000256" key="4">
    <source>
        <dbReference type="ARBA" id="ARBA00022771"/>
    </source>
</evidence>
<dbReference type="PROSITE" id="PS51873">
    <property type="entry name" value="TRIAD"/>
    <property type="match status" value="1"/>
</dbReference>
<dbReference type="OMA" id="IWSYREV"/>
<evidence type="ECO:0000313" key="9">
    <source>
        <dbReference type="Proteomes" id="UP000005408"/>
    </source>
</evidence>
<proteinExistence type="predicted"/>
<dbReference type="EnsemblMetazoa" id="G18668.3">
    <property type="protein sequence ID" value="G18668.3:cds"/>
    <property type="gene ID" value="G18668"/>
</dbReference>
<protein>
    <recommendedName>
        <fullName evidence="7">RING-type domain-containing protein</fullName>
    </recommendedName>
</protein>
<feature type="domain" description="RING-type" evidence="7">
    <location>
        <begin position="78"/>
        <end position="302"/>
    </location>
</feature>
<dbReference type="GO" id="GO:0016740">
    <property type="term" value="F:transferase activity"/>
    <property type="evidence" value="ECO:0007669"/>
    <property type="project" value="UniProtKB-KW"/>
</dbReference>
<keyword evidence="6" id="KW-0862">Zinc</keyword>
<dbReference type="InterPro" id="IPR044066">
    <property type="entry name" value="TRIAD_supradom"/>
</dbReference>
<sequence>MIRFKTLSSDRLYAVRKESTIQDIRKSIASILKTEYWLIDIVNLEHYFIYEPDQTSDILHNPFHVMVGAESRPVHGLRTSTKPDIVWEYESDPRIELTCGHAITPDNLFGFIREKILKNEYCLRCPGKTDYGTCGQIWNNVDILQNCVLSSDEFIFFSGKLSLNFLNNGEIKLCPGCNSFSERLRFTDSHVKCFICSSSRFYTVKFCWHCLQIWTHGHKCYTSNDFTNNLEIRRQLIECPKVTLDYSHMTGVPSKRLCPNCKTLLQHDQACKSMLCTFCKTEFCFACLKTAINGKLTCGEFDGKCIVAPIQPTD</sequence>
<accession>A0A8W8JDN3</accession>
<keyword evidence="1" id="KW-0808">Transferase</keyword>
<organism evidence="8 9">
    <name type="scientific">Magallana gigas</name>
    <name type="common">Pacific oyster</name>
    <name type="synonym">Crassostrea gigas</name>
    <dbReference type="NCBI Taxonomy" id="29159"/>
    <lineage>
        <taxon>Eukaryota</taxon>
        <taxon>Metazoa</taxon>
        <taxon>Spiralia</taxon>
        <taxon>Lophotrochozoa</taxon>
        <taxon>Mollusca</taxon>
        <taxon>Bivalvia</taxon>
        <taxon>Autobranchia</taxon>
        <taxon>Pteriomorphia</taxon>
        <taxon>Ostreida</taxon>
        <taxon>Ostreoidea</taxon>
        <taxon>Ostreidae</taxon>
        <taxon>Magallana</taxon>
    </lineage>
</organism>
<keyword evidence="5" id="KW-0833">Ubl conjugation pathway</keyword>
<evidence type="ECO:0000256" key="6">
    <source>
        <dbReference type="ARBA" id="ARBA00022833"/>
    </source>
</evidence>
<dbReference type="SUPFAM" id="SSF57850">
    <property type="entry name" value="RING/U-box"/>
    <property type="match status" value="2"/>
</dbReference>
<keyword evidence="2" id="KW-0479">Metal-binding</keyword>
<evidence type="ECO:0000256" key="3">
    <source>
        <dbReference type="ARBA" id="ARBA00022737"/>
    </source>
</evidence>
<evidence type="ECO:0000256" key="1">
    <source>
        <dbReference type="ARBA" id="ARBA00022679"/>
    </source>
</evidence>
<dbReference type="OrthoDB" id="419317at2759"/>
<dbReference type="AlphaFoldDB" id="A0A8W8JDN3"/>
<evidence type="ECO:0000259" key="7">
    <source>
        <dbReference type="PROSITE" id="PS51873"/>
    </source>
</evidence>
<dbReference type="EnsemblMetazoa" id="G18668.2">
    <property type="protein sequence ID" value="G18668.2:cds"/>
    <property type="gene ID" value="G18668"/>
</dbReference>
<dbReference type="Gene3D" id="1.20.120.1750">
    <property type="match status" value="1"/>
</dbReference>
<dbReference type="GO" id="GO:0008270">
    <property type="term" value="F:zinc ion binding"/>
    <property type="evidence" value="ECO:0007669"/>
    <property type="project" value="UniProtKB-KW"/>
</dbReference>
<dbReference type="CDD" id="cd20336">
    <property type="entry name" value="Rcat_RBR"/>
    <property type="match status" value="1"/>
</dbReference>
<dbReference type="Proteomes" id="UP000005408">
    <property type="component" value="Unassembled WGS sequence"/>
</dbReference>
<evidence type="ECO:0000256" key="5">
    <source>
        <dbReference type="ARBA" id="ARBA00022786"/>
    </source>
</evidence>
<reference evidence="8" key="1">
    <citation type="submission" date="2022-08" db="UniProtKB">
        <authorList>
            <consortium name="EnsemblMetazoa"/>
        </authorList>
    </citation>
    <scope>IDENTIFICATION</scope>
    <source>
        <strain evidence="8">05x7-T-G4-1.051#20</strain>
    </source>
</reference>